<dbReference type="Pfam" id="PF15992">
    <property type="entry name" value="DUF4769"/>
    <property type="match status" value="1"/>
</dbReference>
<dbReference type="EMBL" id="CH954177">
    <property type="protein sequence ID" value="EDV58247.2"/>
    <property type="molecule type" value="Genomic_DNA"/>
</dbReference>
<proteinExistence type="predicted"/>
<gene>
    <name evidence="2" type="primary">Dere\GG25280</name>
    <name evidence="2" type="synonym">dere_GLEANR_9928</name>
    <name evidence="2" type="synonym">GG25280</name>
    <name evidence="2" type="ORF">Dere_GG25280</name>
</gene>
<dbReference type="HOGENOM" id="CLU_848031_0_0_1"/>
<dbReference type="Proteomes" id="UP000008711">
    <property type="component" value="Unassembled WGS sequence"/>
</dbReference>
<evidence type="ECO:0000313" key="2">
    <source>
        <dbReference type="EMBL" id="EDV58247.2"/>
    </source>
</evidence>
<name>B3N796_DROER</name>
<dbReference type="GO" id="GO:0042802">
    <property type="term" value="F:identical protein binding"/>
    <property type="evidence" value="ECO:0007669"/>
    <property type="project" value="EnsemblMetazoa"/>
</dbReference>
<keyword evidence="3" id="KW-1185">Reference proteome</keyword>
<protein>
    <submittedName>
        <fullName evidence="2">Uncharacterized protein, isoform A</fullName>
    </submittedName>
</protein>
<sequence length="432" mass="48873">MNETKTMKNRTEGDETETKTVCMSVCVCGEGRKRTTRLLQNFSAALSFVTKGCTPGCSRMNPCTSSPPQMPRGSGSVENSTLESHGLQLLEMPGKEDYEELRDLLQSWDVADLLPHLQDEAINVDELQMIKRHHLSELLRNFRFGTRIRFEHHLERWRRWLNVPLQGAQGQGSSHCSGCRCPEVLGQSHCQGQSPLHMDQPSEQEDAHKPDDLAKTIPAESLVALSEQRDMTVPFPMPLVHPPVQIANDMMMVKQELMPIQQLRKEPEVVLVAGSSVGTSVSKEDASAAPDQEVSILGILRSSGMKAQSLLERIGQDEPLDAVQRLLLIQLVCSYYEENRLHLTLQRSHLLEREILQLFPQEQLSYYRTERRGKIYVRFTNMKRSKRLSSSRQELKRRRSELIRAIPTGQGHDASANVTFPGEQISSPDRSD</sequence>
<organism evidence="2 3">
    <name type="scientific">Drosophila erecta</name>
    <name type="common">Fruit fly</name>
    <dbReference type="NCBI Taxonomy" id="7220"/>
    <lineage>
        <taxon>Eukaryota</taxon>
        <taxon>Metazoa</taxon>
        <taxon>Ecdysozoa</taxon>
        <taxon>Arthropoda</taxon>
        <taxon>Hexapoda</taxon>
        <taxon>Insecta</taxon>
        <taxon>Pterygota</taxon>
        <taxon>Neoptera</taxon>
        <taxon>Endopterygota</taxon>
        <taxon>Diptera</taxon>
        <taxon>Brachycera</taxon>
        <taxon>Muscomorpha</taxon>
        <taxon>Ephydroidea</taxon>
        <taxon>Drosophilidae</taxon>
        <taxon>Drosophila</taxon>
        <taxon>Sophophora</taxon>
    </lineage>
</organism>
<dbReference type="AlphaFoldDB" id="B3N796"/>
<dbReference type="InterPro" id="IPR031934">
    <property type="entry name" value="DUF4769"/>
</dbReference>
<dbReference type="OrthoDB" id="3598281at2759"/>
<evidence type="ECO:0000313" key="3">
    <source>
        <dbReference type="Proteomes" id="UP000008711"/>
    </source>
</evidence>
<feature type="region of interest" description="Disordered" evidence="1">
    <location>
        <begin position="190"/>
        <end position="209"/>
    </location>
</feature>
<dbReference type="eggNOG" id="ENOG502QPQ7">
    <property type="taxonomic scope" value="Eukaryota"/>
</dbReference>
<reference evidence="2 3" key="1">
    <citation type="journal article" date="2007" name="Nature">
        <title>Evolution of genes and genomes on the Drosophila phylogeny.</title>
        <authorList>
            <consortium name="Drosophila 12 Genomes Consortium"/>
            <person name="Clark A.G."/>
            <person name="Eisen M.B."/>
            <person name="Smith D.R."/>
            <person name="Bergman C.M."/>
            <person name="Oliver B."/>
            <person name="Markow T.A."/>
            <person name="Kaufman T.C."/>
            <person name="Kellis M."/>
            <person name="Gelbart W."/>
            <person name="Iyer V.N."/>
            <person name="Pollard D.A."/>
            <person name="Sackton T.B."/>
            <person name="Larracuente A.M."/>
            <person name="Singh N.D."/>
            <person name="Abad J.P."/>
            <person name="Abt D.N."/>
            <person name="Adryan B."/>
            <person name="Aguade M."/>
            <person name="Akashi H."/>
            <person name="Anderson W.W."/>
            <person name="Aquadro C.F."/>
            <person name="Ardell D.H."/>
            <person name="Arguello R."/>
            <person name="Artieri C.G."/>
            <person name="Barbash D.A."/>
            <person name="Barker D."/>
            <person name="Barsanti P."/>
            <person name="Batterham P."/>
            <person name="Batzoglou S."/>
            <person name="Begun D."/>
            <person name="Bhutkar A."/>
            <person name="Blanco E."/>
            <person name="Bosak S.A."/>
            <person name="Bradley R.K."/>
            <person name="Brand A.D."/>
            <person name="Brent M.R."/>
            <person name="Brooks A.N."/>
            <person name="Brown R.H."/>
            <person name="Butlin R.K."/>
            <person name="Caggese C."/>
            <person name="Calvi B.R."/>
            <person name="Bernardo de Carvalho A."/>
            <person name="Caspi A."/>
            <person name="Castrezana S."/>
            <person name="Celniker S.E."/>
            <person name="Chang J.L."/>
            <person name="Chapple C."/>
            <person name="Chatterji S."/>
            <person name="Chinwalla A."/>
            <person name="Civetta A."/>
            <person name="Clifton S.W."/>
            <person name="Comeron J.M."/>
            <person name="Costello J.C."/>
            <person name="Coyne J.A."/>
            <person name="Daub J."/>
            <person name="David R.G."/>
            <person name="Delcher A.L."/>
            <person name="Delehaunty K."/>
            <person name="Do C.B."/>
            <person name="Ebling H."/>
            <person name="Edwards K."/>
            <person name="Eickbush T."/>
            <person name="Evans J.D."/>
            <person name="Filipski A."/>
            <person name="Findeiss S."/>
            <person name="Freyhult E."/>
            <person name="Fulton L."/>
            <person name="Fulton R."/>
            <person name="Garcia A.C."/>
            <person name="Gardiner A."/>
            <person name="Garfield D.A."/>
            <person name="Garvin B.E."/>
            <person name="Gibson G."/>
            <person name="Gilbert D."/>
            <person name="Gnerre S."/>
            <person name="Godfrey J."/>
            <person name="Good R."/>
            <person name="Gotea V."/>
            <person name="Gravely B."/>
            <person name="Greenberg A.J."/>
            <person name="Griffiths-Jones S."/>
            <person name="Gross S."/>
            <person name="Guigo R."/>
            <person name="Gustafson E.A."/>
            <person name="Haerty W."/>
            <person name="Hahn M.W."/>
            <person name="Halligan D.L."/>
            <person name="Halpern A.L."/>
            <person name="Halter G.M."/>
            <person name="Han M.V."/>
            <person name="Heger A."/>
            <person name="Hillier L."/>
            <person name="Hinrichs A.S."/>
            <person name="Holmes I."/>
            <person name="Hoskins R.A."/>
            <person name="Hubisz M.J."/>
            <person name="Hultmark D."/>
            <person name="Huntley M.A."/>
            <person name="Jaffe D.B."/>
            <person name="Jagadeeshan S."/>
            <person name="Jeck W.R."/>
            <person name="Johnson J."/>
            <person name="Jones C.D."/>
            <person name="Jordan W.C."/>
            <person name="Karpen G.H."/>
            <person name="Kataoka E."/>
            <person name="Keightley P.D."/>
            <person name="Kheradpour P."/>
            <person name="Kirkness E.F."/>
            <person name="Koerich L.B."/>
            <person name="Kristiansen K."/>
            <person name="Kudrna D."/>
            <person name="Kulathinal R.J."/>
            <person name="Kumar S."/>
            <person name="Kwok R."/>
            <person name="Lander E."/>
            <person name="Langley C.H."/>
            <person name="Lapoint R."/>
            <person name="Lazzaro B.P."/>
            <person name="Lee S.J."/>
            <person name="Levesque L."/>
            <person name="Li R."/>
            <person name="Lin C.F."/>
            <person name="Lin M.F."/>
            <person name="Lindblad-Toh K."/>
            <person name="Llopart A."/>
            <person name="Long M."/>
            <person name="Low L."/>
            <person name="Lozovsky E."/>
            <person name="Lu J."/>
            <person name="Luo M."/>
            <person name="Machado C.A."/>
            <person name="Makalowski W."/>
            <person name="Marzo M."/>
            <person name="Matsuda M."/>
            <person name="Matzkin L."/>
            <person name="McAllister B."/>
            <person name="McBride C.S."/>
            <person name="McKernan B."/>
            <person name="McKernan K."/>
            <person name="Mendez-Lago M."/>
            <person name="Minx P."/>
            <person name="Mollenhauer M.U."/>
            <person name="Montooth K."/>
            <person name="Mount S.M."/>
            <person name="Mu X."/>
            <person name="Myers E."/>
            <person name="Negre B."/>
            <person name="Newfeld S."/>
            <person name="Nielsen R."/>
            <person name="Noor M.A."/>
            <person name="O'Grady P."/>
            <person name="Pachter L."/>
            <person name="Papaceit M."/>
            <person name="Parisi M.J."/>
            <person name="Parisi M."/>
            <person name="Parts L."/>
            <person name="Pedersen J.S."/>
            <person name="Pesole G."/>
            <person name="Phillippy A.M."/>
            <person name="Ponting C.P."/>
            <person name="Pop M."/>
            <person name="Porcelli D."/>
            <person name="Powell J.R."/>
            <person name="Prohaska S."/>
            <person name="Pruitt K."/>
            <person name="Puig M."/>
            <person name="Quesneville H."/>
            <person name="Ram K.R."/>
            <person name="Rand D."/>
            <person name="Rasmussen M.D."/>
            <person name="Reed L.K."/>
            <person name="Reenan R."/>
            <person name="Reily A."/>
            <person name="Remington K.A."/>
            <person name="Rieger T.T."/>
            <person name="Ritchie M.G."/>
            <person name="Robin C."/>
            <person name="Rogers Y.H."/>
            <person name="Rohde C."/>
            <person name="Rozas J."/>
            <person name="Rubenfield M.J."/>
            <person name="Ruiz A."/>
            <person name="Russo S."/>
            <person name="Salzberg S.L."/>
            <person name="Sanchez-Gracia A."/>
            <person name="Saranga D.J."/>
            <person name="Sato H."/>
            <person name="Schaeffer S.W."/>
            <person name="Schatz M.C."/>
            <person name="Schlenke T."/>
            <person name="Schwartz R."/>
            <person name="Segarra C."/>
            <person name="Singh R.S."/>
            <person name="Sirot L."/>
            <person name="Sirota M."/>
            <person name="Sisneros N.B."/>
            <person name="Smith C.D."/>
            <person name="Smith T.F."/>
            <person name="Spieth J."/>
            <person name="Stage D.E."/>
            <person name="Stark A."/>
            <person name="Stephan W."/>
            <person name="Strausberg R.L."/>
            <person name="Strempel S."/>
            <person name="Sturgill D."/>
            <person name="Sutton G."/>
            <person name="Sutton G.G."/>
            <person name="Tao W."/>
            <person name="Teichmann S."/>
            <person name="Tobari Y.N."/>
            <person name="Tomimura Y."/>
            <person name="Tsolas J.M."/>
            <person name="Valente V.L."/>
            <person name="Venter E."/>
            <person name="Venter J.C."/>
            <person name="Vicario S."/>
            <person name="Vieira F.G."/>
            <person name="Vilella A.J."/>
            <person name="Villasante A."/>
            <person name="Walenz B."/>
            <person name="Wang J."/>
            <person name="Wasserman M."/>
            <person name="Watts T."/>
            <person name="Wilson D."/>
            <person name="Wilson R.K."/>
            <person name="Wing R.A."/>
            <person name="Wolfner M.F."/>
            <person name="Wong A."/>
            <person name="Wong G.K."/>
            <person name="Wu C.I."/>
            <person name="Wu G."/>
            <person name="Yamamoto D."/>
            <person name="Yang H.P."/>
            <person name="Yang S.P."/>
            <person name="Yorke J.A."/>
            <person name="Yoshida K."/>
            <person name="Zdobnov E."/>
            <person name="Zhang P."/>
            <person name="Zhang Y."/>
            <person name="Zimin A.V."/>
            <person name="Baldwin J."/>
            <person name="Abdouelleil A."/>
            <person name="Abdulkadir J."/>
            <person name="Abebe A."/>
            <person name="Abera B."/>
            <person name="Abreu J."/>
            <person name="Acer S.C."/>
            <person name="Aftuck L."/>
            <person name="Alexander A."/>
            <person name="An P."/>
            <person name="Anderson E."/>
            <person name="Anderson S."/>
            <person name="Arachi H."/>
            <person name="Azer M."/>
            <person name="Bachantsang P."/>
            <person name="Barry A."/>
            <person name="Bayul T."/>
            <person name="Berlin A."/>
            <person name="Bessette D."/>
            <person name="Bloom T."/>
            <person name="Blye J."/>
            <person name="Boguslavskiy L."/>
            <person name="Bonnet C."/>
            <person name="Boukhgalter B."/>
            <person name="Bourzgui I."/>
            <person name="Brown A."/>
            <person name="Cahill P."/>
            <person name="Channer S."/>
            <person name="Cheshatsang Y."/>
            <person name="Chuda L."/>
            <person name="Citroen M."/>
            <person name="Collymore A."/>
            <person name="Cooke P."/>
            <person name="Costello M."/>
            <person name="D'Aco K."/>
            <person name="Daza R."/>
            <person name="De Haan G."/>
            <person name="DeGray S."/>
            <person name="DeMaso C."/>
            <person name="Dhargay N."/>
            <person name="Dooley K."/>
            <person name="Dooley E."/>
            <person name="Doricent M."/>
            <person name="Dorje P."/>
            <person name="Dorjee K."/>
            <person name="Dupes A."/>
            <person name="Elong R."/>
            <person name="Falk J."/>
            <person name="Farina A."/>
            <person name="Faro S."/>
            <person name="Ferguson D."/>
            <person name="Fisher S."/>
            <person name="Foley C.D."/>
            <person name="Franke A."/>
            <person name="Friedrich D."/>
            <person name="Gadbois L."/>
            <person name="Gearin G."/>
            <person name="Gearin C.R."/>
            <person name="Giannoukos G."/>
            <person name="Goode T."/>
            <person name="Graham J."/>
            <person name="Grandbois E."/>
            <person name="Grewal S."/>
            <person name="Gyaltsen K."/>
            <person name="Hafez N."/>
            <person name="Hagos B."/>
            <person name="Hall J."/>
            <person name="Henson C."/>
            <person name="Hollinger A."/>
            <person name="Honan T."/>
            <person name="Huard M.D."/>
            <person name="Hughes L."/>
            <person name="Hurhula B."/>
            <person name="Husby M.E."/>
            <person name="Kamat A."/>
            <person name="Kanga B."/>
            <person name="Kashin S."/>
            <person name="Khazanovich D."/>
            <person name="Kisner P."/>
            <person name="Lance K."/>
            <person name="Lara M."/>
            <person name="Lee W."/>
            <person name="Lennon N."/>
            <person name="Letendre F."/>
            <person name="LeVine R."/>
            <person name="Lipovsky A."/>
            <person name="Liu X."/>
            <person name="Liu J."/>
            <person name="Liu S."/>
            <person name="Lokyitsang T."/>
            <person name="Lokyitsang Y."/>
            <person name="Lubonja R."/>
            <person name="Lui A."/>
            <person name="MacDonald P."/>
            <person name="Magnisalis V."/>
            <person name="Maru K."/>
            <person name="Matthews C."/>
            <person name="McCusker W."/>
            <person name="McDonough S."/>
            <person name="Mehta T."/>
            <person name="Meldrim J."/>
            <person name="Meneus L."/>
            <person name="Mihai O."/>
            <person name="Mihalev A."/>
            <person name="Mihova T."/>
            <person name="Mittelman R."/>
            <person name="Mlenga V."/>
            <person name="Montmayeur A."/>
            <person name="Mulrain L."/>
            <person name="Navidi A."/>
            <person name="Naylor J."/>
            <person name="Negash T."/>
            <person name="Nguyen T."/>
            <person name="Nguyen N."/>
            <person name="Nicol R."/>
            <person name="Norbu C."/>
            <person name="Norbu N."/>
            <person name="Novod N."/>
            <person name="O'Neill B."/>
            <person name="Osman S."/>
            <person name="Markiewicz E."/>
            <person name="Oyono O.L."/>
            <person name="Patti C."/>
            <person name="Phunkhang P."/>
            <person name="Pierre F."/>
            <person name="Priest M."/>
            <person name="Raghuraman S."/>
            <person name="Rege F."/>
            <person name="Reyes R."/>
            <person name="Rise C."/>
            <person name="Rogov P."/>
            <person name="Ross K."/>
            <person name="Ryan E."/>
            <person name="Settipalli S."/>
            <person name="Shea T."/>
            <person name="Sherpa N."/>
            <person name="Shi L."/>
            <person name="Shih D."/>
            <person name="Sparrow T."/>
            <person name="Spaulding J."/>
            <person name="Stalker J."/>
            <person name="Stange-Thomann N."/>
            <person name="Stavropoulos S."/>
            <person name="Stone C."/>
            <person name="Strader C."/>
            <person name="Tesfaye S."/>
            <person name="Thomson T."/>
            <person name="Thoulutsang Y."/>
            <person name="Thoulutsang D."/>
            <person name="Topham K."/>
            <person name="Topping I."/>
            <person name="Tsamla T."/>
            <person name="Vassiliev H."/>
            <person name="Vo A."/>
            <person name="Wangchuk T."/>
            <person name="Wangdi T."/>
            <person name="Weiand M."/>
            <person name="Wilkinson J."/>
            <person name="Wilson A."/>
            <person name="Yadav S."/>
            <person name="Young G."/>
            <person name="Yu Q."/>
            <person name="Zembek L."/>
            <person name="Zhong D."/>
            <person name="Zimmer A."/>
            <person name="Zwirko Z."/>
            <person name="Jaffe D.B."/>
            <person name="Alvarez P."/>
            <person name="Brockman W."/>
            <person name="Butler J."/>
            <person name="Chin C."/>
            <person name="Gnerre S."/>
            <person name="Grabherr M."/>
            <person name="Kleber M."/>
            <person name="Mauceli E."/>
            <person name="MacCallum I."/>
        </authorList>
    </citation>
    <scope>NUCLEOTIDE SEQUENCE [LARGE SCALE GENOMIC DNA]</scope>
    <source>
        <strain evidence="2 3">TSC#14021-0224.01</strain>
    </source>
</reference>
<evidence type="ECO:0000256" key="1">
    <source>
        <dbReference type="SAM" id="MobiDB-lite"/>
    </source>
</evidence>
<accession>B3N796</accession>
<feature type="region of interest" description="Disordered" evidence="1">
    <location>
        <begin position="401"/>
        <end position="432"/>
    </location>
</feature>
<dbReference type="KEGG" id="der:6542770"/>
<reference evidence="2 3" key="2">
    <citation type="journal article" date="2008" name="Bioinformatics">
        <title>Assembly reconciliation.</title>
        <authorList>
            <person name="Zimin A.V."/>
            <person name="Smith D.R."/>
            <person name="Sutton G."/>
            <person name="Yorke J.A."/>
        </authorList>
    </citation>
    <scope>NUCLEOTIDE SEQUENCE [LARGE SCALE GENOMIC DNA]</scope>
    <source>
        <strain evidence="2 3">TSC#14021-0224.01</strain>
    </source>
</reference>